<dbReference type="InterPro" id="IPR033932">
    <property type="entry name" value="YtcJ-like"/>
</dbReference>
<keyword evidence="1" id="KW-1133">Transmembrane helix</keyword>
<dbReference type="InterPro" id="IPR013108">
    <property type="entry name" value="Amidohydro_3"/>
</dbReference>
<name>A0A0D7B1T6_9AGAR</name>
<reference evidence="3 4" key="1">
    <citation type="journal article" date="2015" name="Fungal Genet. Biol.">
        <title>Evolution of novel wood decay mechanisms in Agaricales revealed by the genome sequences of Fistulina hepatica and Cylindrobasidium torrendii.</title>
        <authorList>
            <person name="Floudas D."/>
            <person name="Held B.W."/>
            <person name="Riley R."/>
            <person name="Nagy L.G."/>
            <person name="Koehler G."/>
            <person name="Ransdell A.S."/>
            <person name="Younus H."/>
            <person name="Chow J."/>
            <person name="Chiniquy J."/>
            <person name="Lipzen A."/>
            <person name="Tritt A."/>
            <person name="Sun H."/>
            <person name="Haridas S."/>
            <person name="LaButti K."/>
            <person name="Ohm R.A."/>
            <person name="Kues U."/>
            <person name="Blanchette R.A."/>
            <person name="Grigoriev I.V."/>
            <person name="Minto R.E."/>
            <person name="Hibbett D.S."/>
        </authorList>
    </citation>
    <scope>NUCLEOTIDE SEQUENCE [LARGE SCALE GENOMIC DNA]</scope>
    <source>
        <strain evidence="3 4">FP15055 ss-10</strain>
    </source>
</reference>
<evidence type="ECO:0000259" key="2">
    <source>
        <dbReference type="Pfam" id="PF07969"/>
    </source>
</evidence>
<dbReference type="GO" id="GO:0016810">
    <property type="term" value="F:hydrolase activity, acting on carbon-nitrogen (but not peptide) bonds"/>
    <property type="evidence" value="ECO:0007669"/>
    <property type="project" value="InterPro"/>
</dbReference>
<keyword evidence="1" id="KW-0472">Membrane</keyword>
<evidence type="ECO:0000313" key="3">
    <source>
        <dbReference type="EMBL" id="KIY64160.1"/>
    </source>
</evidence>
<dbReference type="Proteomes" id="UP000054007">
    <property type="component" value="Unassembled WGS sequence"/>
</dbReference>
<dbReference type="STRING" id="1314674.A0A0D7B1T6"/>
<dbReference type="PANTHER" id="PTHR22642:SF2">
    <property type="entry name" value="PROTEIN LONG AFTER FAR-RED 3"/>
    <property type="match status" value="1"/>
</dbReference>
<sequence length="596" mass="65322">MEEKHKDKVAAPSTVKQSRGRLVFFLAVLLAAVGYGLQSRQQLSKDVPDAYILCTPDDAKVYTVDTANSRAQCVAVNGSYIIGVGSLGGSLNDTYLDASRMPVFYTPAGSSIVPGMTDSHCHILEYGASKIIPLEEGKTIKGTFFRKVVASIRNYILKNPDIHANKSKIIEGWGWDHTVWPEKRWPSAADLEEDPVIRGRPVVLQSKDGHGIWVSRATLEANMPFIQDMEGGVIARDANGDASGLFLDNAQDLVELPKATDESLYKKLDVTVKTALSFGLTSLHDAALKPESLAFFERQAAQGTLPIRIYGMRFFNETEEYWGDKVKPIIGAGDGRLHSRSVKMFGDGALRTGGAALYEPYFDNPSTNGFMRLSNEAMDNLIPRFLRDGWQVNVHAIGDRANGLVLDAFERALDGVDVVALRPRLEHAQLLSESDMKRFGRLGVIASVQPTHVTDDMWYAEDRLGPERIKGLYAFRSILDNNARITLGSDFPVEGPNPLAGFFAAITRVAVDGSSPHGPGGWFPEQKLTRQEALRGLTIDPAYASFTEETLGSLEVGKRCDLVVLSQDIMTIPVDQILKTKVLATVMDGKPVYGGF</sequence>
<evidence type="ECO:0000313" key="4">
    <source>
        <dbReference type="Proteomes" id="UP000054007"/>
    </source>
</evidence>
<gene>
    <name evidence="3" type="ORF">CYLTODRAFT_358872</name>
</gene>
<dbReference type="InterPro" id="IPR011059">
    <property type="entry name" value="Metal-dep_hydrolase_composite"/>
</dbReference>
<proteinExistence type="predicted"/>
<dbReference type="SUPFAM" id="SSF51338">
    <property type="entry name" value="Composite domain of metallo-dependent hydrolases"/>
    <property type="match status" value="1"/>
</dbReference>
<dbReference type="CDD" id="cd01300">
    <property type="entry name" value="YtcJ_like"/>
    <property type="match status" value="1"/>
</dbReference>
<accession>A0A0D7B1T6</accession>
<evidence type="ECO:0000256" key="1">
    <source>
        <dbReference type="SAM" id="Phobius"/>
    </source>
</evidence>
<protein>
    <recommendedName>
        <fullName evidence="2">Amidohydrolase 3 domain-containing protein</fullName>
    </recommendedName>
</protein>
<dbReference type="AlphaFoldDB" id="A0A0D7B1T6"/>
<dbReference type="OrthoDB" id="3501663at2759"/>
<dbReference type="Pfam" id="PF07969">
    <property type="entry name" value="Amidohydro_3"/>
    <property type="match status" value="1"/>
</dbReference>
<dbReference type="PANTHER" id="PTHR22642">
    <property type="entry name" value="IMIDAZOLONEPROPIONASE"/>
    <property type="match status" value="1"/>
</dbReference>
<dbReference type="Gene3D" id="3.10.310.70">
    <property type="match status" value="1"/>
</dbReference>
<dbReference type="Gene3D" id="2.30.40.10">
    <property type="entry name" value="Urease, subunit C, domain 1"/>
    <property type="match status" value="1"/>
</dbReference>
<dbReference type="InterPro" id="IPR032466">
    <property type="entry name" value="Metal_Hydrolase"/>
</dbReference>
<feature type="transmembrane region" description="Helical" evidence="1">
    <location>
        <begin position="20"/>
        <end position="37"/>
    </location>
</feature>
<dbReference type="SUPFAM" id="SSF51556">
    <property type="entry name" value="Metallo-dependent hydrolases"/>
    <property type="match status" value="1"/>
</dbReference>
<keyword evidence="1" id="KW-0812">Transmembrane</keyword>
<dbReference type="EMBL" id="KN880651">
    <property type="protein sequence ID" value="KIY64160.1"/>
    <property type="molecule type" value="Genomic_DNA"/>
</dbReference>
<organism evidence="3 4">
    <name type="scientific">Cylindrobasidium torrendii FP15055 ss-10</name>
    <dbReference type="NCBI Taxonomy" id="1314674"/>
    <lineage>
        <taxon>Eukaryota</taxon>
        <taxon>Fungi</taxon>
        <taxon>Dikarya</taxon>
        <taxon>Basidiomycota</taxon>
        <taxon>Agaricomycotina</taxon>
        <taxon>Agaricomycetes</taxon>
        <taxon>Agaricomycetidae</taxon>
        <taxon>Agaricales</taxon>
        <taxon>Marasmiineae</taxon>
        <taxon>Physalacriaceae</taxon>
        <taxon>Cylindrobasidium</taxon>
    </lineage>
</organism>
<feature type="domain" description="Amidohydrolase 3" evidence="2">
    <location>
        <begin position="109"/>
        <end position="593"/>
    </location>
</feature>
<dbReference type="Gene3D" id="3.20.20.140">
    <property type="entry name" value="Metal-dependent hydrolases"/>
    <property type="match status" value="1"/>
</dbReference>
<keyword evidence="4" id="KW-1185">Reference proteome</keyword>